<feature type="signal peptide" evidence="3">
    <location>
        <begin position="1"/>
        <end position="23"/>
    </location>
</feature>
<evidence type="ECO:0000313" key="4">
    <source>
        <dbReference type="EMBL" id="MED6121888.1"/>
    </source>
</evidence>
<proteinExistence type="inferred from homology"/>
<keyword evidence="3" id="KW-0732">Signal</keyword>
<dbReference type="Proteomes" id="UP001341840">
    <property type="component" value="Unassembled WGS sequence"/>
</dbReference>
<name>A0ABU6RCZ0_9FABA</name>
<dbReference type="EMBL" id="JASCZI010030367">
    <property type="protein sequence ID" value="MED6121888.1"/>
    <property type="molecule type" value="Genomic_DNA"/>
</dbReference>
<dbReference type="InterPro" id="IPR011065">
    <property type="entry name" value="Kunitz_inhibitor_STI-like_sf"/>
</dbReference>
<evidence type="ECO:0000256" key="2">
    <source>
        <dbReference type="ARBA" id="ARBA00023157"/>
    </source>
</evidence>
<dbReference type="PANTHER" id="PTHR33107">
    <property type="entry name" value="KUNITZ TRYPSIN INHIBITOR 2"/>
    <property type="match status" value="1"/>
</dbReference>
<dbReference type="SUPFAM" id="SSF50386">
    <property type="entry name" value="STI-like"/>
    <property type="match status" value="1"/>
</dbReference>
<comment type="similarity">
    <text evidence="1">Belongs to the protease inhibitor I3 (leguminous Kunitz-type inhibitor) family.</text>
</comment>
<evidence type="ECO:0000313" key="5">
    <source>
        <dbReference type="Proteomes" id="UP001341840"/>
    </source>
</evidence>
<keyword evidence="2" id="KW-1015">Disulfide bond</keyword>
<dbReference type="Pfam" id="PF00197">
    <property type="entry name" value="Kunitz_legume"/>
    <property type="match status" value="1"/>
</dbReference>
<evidence type="ECO:0000256" key="1">
    <source>
        <dbReference type="ARBA" id="ARBA00005440"/>
    </source>
</evidence>
<organism evidence="4 5">
    <name type="scientific">Stylosanthes scabra</name>
    <dbReference type="NCBI Taxonomy" id="79078"/>
    <lineage>
        <taxon>Eukaryota</taxon>
        <taxon>Viridiplantae</taxon>
        <taxon>Streptophyta</taxon>
        <taxon>Embryophyta</taxon>
        <taxon>Tracheophyta</taxon>
        <taxon>Spermatophyta</taxon>
        <taxon>Magnoliopsida</taxon>
        <taxon>eudicotyledons</taxon>
        <taxon>Gunneridae</taxon>
        <taxon>Pentapetalae</taxon>
        <taxon>rosids</taxon>
        <taxon>fabids</taxon>
        <taxon>Fabales</taxon>
        <taxon>Fabaceae</taxon>
        <taxon>Papilionoideae</taxon>
        <taxon>50 kb inversion clade</taxon>
        <taxon>dalbergioids sensu lato</taxon>
        <taxon>Dalbergieae</taxon>
        <taxon>Pterocarpus clade</taxon>
        <taxon>Stylosanthes</taxon>
    </lineage>
</organism>
<dbReference type="InterPro" id="IPR002160">
    <property type="entry name" value="Prot_inh_Kunz-lg"/>
</dbReference>
<dbReference type="PANTHER" id="PTHR33107:SF81">
    <property type="entry name" value="TRYPSIN INHIBITOR A"/>
    <property type="match status" value="1"/>
</dbReference>
<sequence length="201" mass="21942">MSTTMFAVFLLSAFISNLPSTIAQVSDIHGRPVRNTGSYFILPALTPNGFGVQPEATGNETCPLTVVKSSSQYDLGRRVRLSSVLRIAFLPIDSPLDIEFDYPDECAASGKWTVVNGVPEDSSPSLKLSGYNNVMRGSFRVRALGFRTYKLSFCEIDNNCQDVGVQVDKDGNERLVLTDKDPFAVVFLQPYFASVAKAAAQ</sequence>
<dbReference type="PRINTS" id="PR00291">
    <property type="entry name" value="KUNITZINHBTR"/>
</dbReference>
<accession>A0ABU6RCZ0</accession>
<reference evidence="4 5" key="1">
    <citation type="journal article" date="2023" name="Plants (Basel)">
        <title>Bridging the Gap: Combining Genomics and Transcriptomics Approaches to Understand Stylosanthes scabra, an Orphan Legume from the Brazilian Caatinga.</title>
        <authorList>
            <person name="Ferreira-Neto J.R.C."/>
            <person name="da Silva M.D."/>
            <person name="Binneck E."/>
            <person name="de Melo N.F."/>
            <person name="da Silva R.H."/>
            <person name="de Melo A.L.T.M."/>
            <person name="Pandolfi V."/>
            <person name="Bustamante F.O."/>
            <person name="Brasileiro-Vidal A.C."/>
            <person name="Benko-Iseppon A.M."/>
        </authorList>
    </citation>
    <scope>NUCLEOTIDE SEQUENCE [LARGE SCALE GENOMIC DNA]</scope>
    <source>
        <tissue evidence="4">Leaves</tissue>
    </source>
</reference>
<evidence type="ECO:0000256" key="3">
    <source>
        <dbReference type="SAM" id="SignalP"/>
    </source>
</evidence>
<gene>
    <name evidence="4" type="ORF">PIB30_034312</name>
</gene>
<feature type="chain" id="PRO_5046394323" evidence="3">
    <location>
        <begin position="24"/>
        <end position="201"/>
    </location>
</feature>
<dbReference type="Gene3D" id="2.80.10.50">
    <property type="match status" value="1"/>
</dbReference>
<dbReference type="SMART" id="SM00452">
    <property type="entry name" value="STI"/>
    <property type="match status" value="1"/>
</dbReference>
<comment type="caution">
    <text evidence="4">The sequence shown here is derived from an EMBL/GenBank/DDBJ whole genome shotgun (WGS) entry which is preliminary data.</text>
</comment>
<keyword evidence="5" id="KW-1185">Reference proteome</keyword>
<protein>
    <submittedName>
        <fullName evidence="4">Uncharacterized protein</fullName>
    </submittedName>
</protein>